<dbReference type="GeneID" id="95351021"/>
<organism evidence="1 2">
    <name type="scientific">Kitasatospora indigofera</name>
    <dbReference type="NCBI Taxonomy" id="67307"/>
    <lineage>
        <taxon>Bacteria</taxon>
        <taxon>Bacillati</taxon>
        <taxon>Actinomycetota</taxon>
        <taxon>Actinomycetes</taxon>
        <taxon>Kitasatosporales</taxon>
        <taxon>Streptomycetaceae</taxon>
        <taxon>Kitasatospora</taxon>
    </lineage>
</organism>
<dbReference type="InterPro" id="IPR009776">
    <property type="entry name" value="Spore_0_M"/>
</dbReference>
<dbReference type="RefSeq" id="WP_190209075.1">
    <property type="nucleotide sequence ID" value="NZ_BNBO01000002.1"/>
</dbReference>
<reference evidence="1" key="1">
    <citation type="journal article" date="2014" name="Int. J. Syst. Evol. Microbiol.">
        <title>Complete genome sequence of Corynebacterium casei LMG S-19264T (=DSM 44701T), isolated from a smear-ripened cheese.</title>
        <authorList>
            <consortium name="US DOE Joint Genome Institute (JGI-PGF)"/>
            <person name="Walter F."/>
            <person name="Albersmeier A."/>
            <person name="Kalinowski J."/>
            <person name="Ruckert C."/>
        </authorList>
    </citation>
    <scope>NUCLEOTIDE SEQUENCE</scope>
    <source>
        <strain evidence="1">JCM 4646</strain>
    </source>
</reference>
<evidence type="ECO:0008006" key="3">
    <source>
        <dbReference type="Google" id="ProtNLM"/>
    </source>
</evidence>
<gene>
    <name evidence="1" type="ORF">GCM10018781_04890</name>
</gene>
<reference evidence="1" key="2">
    <citation type="submission" date="2020-09" db="EMBL/GenBank/DDBJ databases">
        <authorList>
            <person name="Sun Q."/>
            <person name="Ohkuma M."/>
        </authorList>
    </citation>
    <scope>NUCLEOTIDE SEQUENCE</scope>
    <source>
        <strain evidence="1">JCM 4646</strain>
    </source>
</reference>
<evidence type="ECO:0000313" key="1">
    <source>
        <dbReference type="EMBL" id="GHH60348.1"/>
    </source>
</evidence>
<dbReference type="Pfam" id="PF07070">
    <property type="entry name" value="Spo0M"/>
    <property type="match status" value="1"/>
</dbReference>
<dbReference type="PANTHER" id="PTHR40053">
    <property type="entry name" value="SPORULATION-CONTROL PROTEIN SPO0M"/>
    <property type="match status" value="1"/>
</dbReference>
<sequence>MVFKKLLGALGVGGPGVDTVLSTPVVLPGGLLQGQVNLTGGTVPADIAGITLTLVARVEIEHEEGESTGLYPFARFSVTPPLHLAAGENRSIPFAFPVPYETPVTAVAGQRLSGMALGVRTEVDISGALDKGDSDPLDVEPLPVQRGLLDAFLALGFRFRSADLEAGHIRGTGQSLPFYQEIEFSAAPQYAHACNSVEVTFIADPHRVEVVLEADKRGGIFGHGGGDVIRTHVVEHSAAGQDLTALVDGWVRAAL</sequence>
<evidence type="ECO:0000313" key="2">
    <source>
        <dbReference type="Proteomes" id="UP000617734"/>
    </source>
</evidence>
<accession>A0A919FBT2</accession>
<name>A0A919FBT2_9ACTN</name>
<comment type="caution">
    <text evidence="1">The sequence shown here is derived from an EMBL/GenBank/DDBJ whole genome shotgun (WGS) entry which is preliminary data.</text>
</comment>
<dbReference type="Proteomes" id="UP000617734">
    <property type="component" value="Unassembled WGS sequence"/>
</dbReference>
<proteinExistence type="predicted"/>
<dbReference type="PANTHER" id="PTHR40053:SF1">
    <property type="entry name" value="SPORULATION-CONTROL PROTEIN SPO0M"/>
    <property type="match status" value="1"/>
</dbReference>
<keyword evidence="2" id="KW-1185">Reference proteome</keyword>
<dbReference type="AlphaFoldDB" id="A0A919FBT2"/>
<dbReference type="EMBL" id="BNBO01000002">
    <property type="protein sequence ID" value="GHH60348.1"/>
    <property type="molecule type" value="Genomic_DNA"/>
</dbReference>
<protein>
    <recommendedName>
        <fullName evidence="3">Sporulation protein</fullName>
    </recommendedName>
</protein>